<proteinExistence type="predicted"/>
<sequence>MMMSHRYMSKTARLRAWVLSRGTPVPVEECRYRAPGAFKQYSSQRAHAGKTAAKIRGARLADDRRNHSSTVRIKGITRFRL</sequence>
<name>A0A1N7SFY7_9BURK</name>
<evidence type="ECO:0000313" key="2">
    <source>
        <dbReference type="Proteomes" id="UP000187012"/>
    </source>
</evidence>
<keyword evidence="2" id="KW-1185">Reference proteome</keyword>
<gene>
    <name evidence="1" type="ORF">BN2475_640028</name>
</gene>
<reference evidence="1 2" key="1">
    <citation type="submission" date="2016-12" db="EMBL/GenBank/DDBJ databases">
        <authorList>
            <person name="Song W.-J."/>
            <person name="Kurnit D.M."/>
        </authorList>
    </citation>
    <scope>NUCLEOTIDE SEQUENCE [LARGE SCALE GENOMIC DNA]</scope>
    <source>
        <strain evidence="1 2">STM7296</strain>
    </source>
</reference>
<dbReference type="STRING" id="1247936.BN2475_640028"/>
<dbReference type="AlphaFoldDB" id="A0A1N7SFY7"/>
<organism evidence="1 2">
    <name type="scientific">Paraburkholderia ribeironis</name>
    <dbReference type="NCBI Taxonomy" id="1247936"/>
    <lineage>
        <taxon>Bacteria</taxon>
        <taxon>Pseudomonadati</taxon>
        <taxon>Pseudomonadota</taxon>
        <taxon>Betaproteobacteria</taxon>
        <taxon>Burkholderiales</taxon>
        <taxon>Burkholderiaceae</taxon>
        <taxon>Paraburkholderia</taxon>
    </lineage>
</organism>
<dbReference type="EMBL" id="CYGX02000064">
    <property type="protein sequence ID" value="SIT46297.1"/>
    <property type="molecule type" value="Genomic_DNA"/>
</dbReference>
<accession>A0A1N7SFY7</accession>
<evidence type="ECO:0000313" key="1">
    <source>
        <dbReference type="EMBL" id="SIT46297.1"/>
    </source>
</evidence>
<protein>
    <submittedName>
        <fullName evidence="1">Uncharacterized protein</fullName>
    </submittedName>
</protein>
<dbReference type="Proteomes" id="UP000187012">
    <property type="component" value="Unassembled WGS sequence"/>
</dbReference>